<sequence>MRADHVATAPATVARIYLAGQAVAGVLWWVAVFASDTVRVWTLGAWDPRLLVGPDLLLFVGCSALAAARGSWRVAAVTAAWSTMLTIALLGQGLLDRAAGWGVLLMLAATVGSVAAAGTLRFGRIPTAWYFVGPFRFRPARARSRLRHVAASLMQLVVFWVGFFVVVPLLLVAFERRLRVDWSAVAADPWPTVGAALFLVASPLGLASCLTMAIAGEGTPLPAQTARRLVVAGPYRWVRNPMATAGVLQCIGAGLWFGSWTMIVAAVLGALAWHFGIRAAEEADLLARFGEPYERYRASVRVWVPRLPGRSGDRSPGTGQVTGSRR</sequence>
<feature type="transmembrane region" description="Helical" evidence="5">
    <location>
        <begin position="12"/>
        <end position="31"/>
    </location>
</feature>
<gene>
    <name evidence="6" type="ORF">KCQ71_20660</name>
</gene>
<comment type="subcellular location">
    <subcellularLocation>
        <location evidence="1">Endomembrane system</location>
        <topology evidence="1">Multi-pass membrane protein</topology>
    </subcellularLocation>
</comment>
<feature type="transmembrane region" description="Helical" evidence="5">
    <location>
        <begin position="75"/>
        <end position="95"/>
    </location>
</feature>
<protein>
    <submittedName>
        <fullName evidence="6">Isoprenylcysteine carboxylmethyltransferase family protein</fullName>
    </submittedName>
</protein>
<dbReference type="Pfam" id="PF04191">
    <property type="entry name" value="PEMT"/>
    <property type="match status" value="1"/>
</dbReference>
<keyword evidence="3 5" id="KW-1133">Transmembrane helix</keyword>
<evidence type="ECO:0000256" key="2">
    <source>
        <dbReference type="ARBA" id="ARBA00022692"/>
    </source>
</evidence>
<keyword evidence="2 5" id="KW-0812">Transmembrane</keyword>
<feature type="transmembrane region" description="Helical" evidence="5">
    <location>
        <begin position="194"/>
        <end position="216"/>
    </location>
</feature>
<keyword evidence="4 5" id="KW-0472">Membrane</keyword>
<feature type="transmembrane region" description="Helical" evidence="5">
    <location>
        <begin position="263"/>
        <end position="280"/>
    </location>
</feature>
<accession>A0ABS7SDZ9</accession>
<evidence type="ECO:0000313" key="6">
    <source>
        <dbReference type="EMBL" id="MBZ2198574.1"/>
    </source>
</evidence>
<evidence type="ECO:0000256" key="5">
    <source>
        <dbReference type="SAM" id="Phobius"/>
    </source>
</evidence>
<evidence type="ECO:0000256" key="4">
    <source>
        <dbReference type="ARBA" id="ARBA00023136"/>
    </source>
</evidence>
<evidence type="ECO:0000256" key="3">
    <source>
        <dbReference type="ARBA" id="ARBA00022989"/>
    </source>
</evidence>
<organism evidence="6 7">
    <name type="scientific">Occultella gossypii</name>
    <dbReference type="NCBI Taxonomy" id="2800820"/>
    <lineage>
        <taxon>Bacteria</taxon>
        <taxon>Bacillati</taxon>
        <taxon>Actinomycetota</taxon>
        <taxon>Actinomycetes</taxon>
        <taxon>Micrococcales</taxon>
        <taxon>Ruaniaceae</taxon>
        <taxon>Occultella</taxon>
    </lineage>
</organism>
<dbReference type="Proteomes" id="UP000826651">
    <property type="component" value="Unassembled WGS sequence"/>
</dbReference>
<reference evidence="6 7" key="1">
    <citation type="submission" date="2021-04" db="EMBL/GenBank/DDBJ databases">
        <title>Ruania sp. nov., isolated from sandy soil of mangrove forest.</title>
        <authorList>
            <person name="Ge X."/>
            <person name="Huang R."/>
            <person name="Liu W."/>
        </authorList>
    </citation>
    <scope>NUCLEOTIDE SEQUENCE [LARGE SCALE GENOMIC DNA]</scope>
    <source>
        <strain evidence="6 7">N2-46</strain>
    </source>
</reference>
<keyword evidence="7" id="KW-1185">Reference proteome</keyword>
<evidence type="ECO:0000256" key="1">
    <source>
        <dbReference type="ARBA" id="ARBA00004127"/>
    </source>
</evidence>
<proteinExistence type="predicted"/>
<name>A0ABS7SDZ9_9MICO</name>
<feature type="transmembrane region" description="Helical" evidence="5">
    <location>
        <begin position="153"/>
        <end position="174"/>
    </location>
</feature>
<dbReference type="InterPro" id="IPR007318">
    <property type="entry name" value="Phopholipid_MeTrfase"/>
</dbReference>
<comment type="caution">
    <text evidence="6">The sequence shown here is derived from an EMBL/GenBank/DDBJ whole genome shotgun (WGS) entry which is preliminary data.</text>
</comment>
<dbReference type="RefSeq" id="WP_223409560.1">
    <property type="nucleotide sequence ID" value="NZ_JAGSHT010000020.1"/>
</dbReference>
<dbReference type="EMBL" id="JAGSHT010000020">
    <property type="protein sequence ID" value="MBZ2198574.1"/>
    <property type="molecule type" value="Genomic_DNA"/>
</dbReference>
<evidence type="ECO:0000313" key="7">
    <source>
        <dbReference type="Proteomes" id="UP000826651"/>
    </source>
</evidence>
<dbReference type="Gene3D" id="1.20.120.1630">
    <property type="match status" value="1"/>
</dbReference>
<feature type="transmembrane region" description="Helical" evidence="5">
    <location>
        <begin position="101"/>
        <end position="132"/>
    </location>
</feature>